<protein>
    <submittedName>
        <fullName evidence="7">FAD-dependent monooxygenase</fullName>
    </submittedName>
</protein>
<dbReference type="InterPro" id="IPR002938">
    <property type="entry name" value="FAD-bd"/>
</dbReference>
<keyword evidence="2" id="KW-0274">FAD</keyword>
<keyword evidence="1" id="KW-0285">Flavoprotein</keyword>
<organism evidence="7 8">
    <name type="scientific">Pseudomonas gingeri</name>
    <dbReference type="NCBI Taxonomy" id="117681"/>
    <lineage>
        <taxon>Bacteria</taxon>
        <taxon>Pseudomonadati</taxon>
        <taxon>Pseudomonadota</taxon>
        <taxon>Gammaproteobacteria</taxon>
        <taxon>Pseudomonadales</taxon>
        <taxon>Pseudomonadaceae</taxon>
        <taxon>Pseudomonas</taxon>
    </lineage>
</organism>
<evidence type="ECO:0000256" key="4">
    <source>
        <dbReference type="ARBA" id="ARBA00023033"/>
    </source>
</evidence>
<dbReference type="AlphaFoldDB" id="A0A7Y7XW56"/>
<keyword evidence="3" id="KW-0560">Oxidoreductase</keyword>
<evidence type="ECO:0000256" key="3">
    <source>
        <dbReference type="ARBA" id="ARBA00023002"/>
    </source>
</evidence>
<keyword evidence="5" id="KW-0812">Transmembrane</keyword>
<evidence type="ECO:0000256" key="1">
    <source>
        <dbReference type="ARBA" id="ARBA00022630"/>
    </source>
</evidence>
<evidence type="ECO:0000313" key="7">
    <source>
        <dbReference type="EMBL" id="NWC13100.1"/>
    </source>
</evidence>
<dbReference type="PANTHER" id="PTHR46972">
    <property type="entry name" value="MONOOXYGENASE ASQM-RELATED"/>
    <property type="match status" value="1"/>
</dbReference>
<dbReference type="GeneID" id="57659252"/>
<dbReference type="GO" id="GO:0004497">
    <property type="term" value="F:monooxygenase activity"/>
    <property type="evidence" value="ECO:0007669"/>
    <property type="project" value="UniProtKB-KW"/>
</dbReference>
<keyword evidence="5" id="KW-0472">Membrane</keyword>
<dbReference type="RefSeq" id="WP_017126116.1">
    <property type="nucleotide sequence ID" value="NZ_JACAOR010000001.1"/>
</dbReference>
<evidence type="ECO:0000256" key="5">
    <source>
        <dbReference type="SAM" id="Phobius"/>
    </source>
</evidence>
<proteinExistence type="predicted"/>
<dbReference type="SUPFAM" id="SSF51905">
    <property type="entry name" value="FAD/NAD(P)-binding domain"/>
    <property type="match status" value="1"/>
</dbReference>
<comment type="caution">
    <text evidence="7">The sequence shown here is derived from an EMBL/GenBank/DDBJ whole genome shotgun (WGS) entry which is preliminary data.</text>
</comment>
<sequence length="382" mass="42257">MVSNPRIAIVGAGLGGLMLARMLYLKDVPFLIFDRDESASHRPQGGMLDLHVETGQYALRRGGLFEVFLQFARYEDQGFRLFDKHGALLLEKPDAASGDRPEIDRGQLRELLLESIPEDALRWGHTLRDAEQQDDGYTELRFDNGLRQRFELVVGADGAWSRVRPLVSAAVPDFTGLTLHELSIPDADTRYPDVAQKVGHGMLVAKGGQQTIFAQRNANAHIRVYAALHRQATHHGEKTKADLLHDFDGWDASLLQLLQVAQEPVRPWPIHVLPVGHRWAHRDGVTLLGDAAHLMPPAGEGANLALRDAVDLAEALLDDEDWKAAVRAHEQVMFERAAFSAAEAHKMLLGDSAEQVQELMQGHLGAEAEENLSKIDKPGASF</sequence>
<keyword evidence="5" id="KW-1133">Transmembrane helix</keyword>
<evidence type="ECO:0000313" key="8">
    <source>
        <dbReference type="Proteomes" id="UP000517547"/>
    </source>
</evidence>
<dbReference type="EMBL" id="JACAQE010000002">
    <property type="protein sequence ID" value="NWC13100.1"/>
    <property type="molecule type" value="Genomic_DNA"/>
</dbReference>
<accession>A0A7Y7XW56</accession>
<keyword evidence="4 7" id="KW-0503">Monooxygenase</keyword>
<evidence type="ECO:0000259" key="6">
    <source>
        <dbReference type="Pfam" id="PF01494"/>
    </source>
</evidence>
<gene>
    <name evidence="7" type="ORF">HX845_05590</name>
</gene>
<name>A0A7Y7XW56_9PSED</name>
<dbReference type="PANTHER" id="PTHR46972:SF1">
    <property type="entry name" value="FAD DEPENDENT OXIDOREDUCTASE DOMAIN-CONTAINING PROTEIN"/>
    <property type="match status" value="1"/>
</dbReference>
<evidence type="ECO:0000256" key="2">
    <source>
        <dbReference type="ARBA" id="ARBA00022827"/>
    </source>
</evidence>
<dbReference type="InterPro" id="IPR036188">
    <property type="entry name" value="FAD/NAD-bd_sf"/>
</dbReference>
<dbReference type="Pfam" id="PF01494">
    <property type="entry name" value="FAD_binding_3"/>
    <property type="match status" value="1"/>
</dbReference>
<dbReference type="GO" id="GO:0071949">
    <property type="term" value="F:FAD binding"/>
    <property type="evidence" value="ECO:0007669"/>
    <property type="project" value="InterPro"/>
</dbReference>
<reference evidence="7 8" key="1">
    <citation type="submission" date="2020-04" db="EMBL/GenBank/DDBJ databases">
        <title>Molecular characterization of pseudomonads from Agaricus bisporus reveal novel blotch 2 pathogens in Western Europe.</title>
        <authorList>
            <person name="Taparia T."/>
            <person name="Krijger M."/>
            <person name="Haynes E."/>
            <person name="Elpinstone J.G."/>
            <person name="Noble R."/>
            <person name="Van Der Wolf J."/>
        </authorList>
    </citation>
    <scope>NUCLEOTIDE SEQUENCE [LARGE SCALE GENOMIC DNA]</scope>
    <source>
        <strain evidence="7 8">IPO3738</strain>
    </source>
</reference>
<dbReference type="Proteomes" id="UP000517547">
    <property type="component" value="Unassembled WGS sequence"/>
</dbReference>
<feature type="domain" description="FAD-binding" evidence="6">
    <location>
        <begin position="7"/>
        <end position="339"/>
    </location>
</feature>
<feature type="transmembrane region" description="Helical" evidence="5">
    <location>
        <begin position="6"/>
        <end position="25"/>
    </location>
</feature>
<dbReference type="PRINTS" id="PR00420">
    <property type="entry name" value="RNGMNOXGNASE"/>
</dbReference>
<dbReference type="Gene3D" id="3.50.50.60">
    <property type="entry name" value="FAD/NAD(P)-binding domain"/>
    <property type="match status" value="1"/>
</dbReference>